<evidence type="ECO:0000259" key="4">
    <source>
        <dbReference type="Pfam" id="PF01420"/>
    </source>
</evidence>
<dbReference type="AlphaFoldDB" id="A0A5U9KYV9"/>
<dbReference type="Gene3D" id="3.90.220.20">
    <property type="entry name" value="DNA methylase specificity domains"/>
    <property type="match status" value="1"/>
</dbReference>
<dbReference type="Pfam" id="PF01420">
    <property type="entry name" value="Methylase_S"/>
    <property type="match status" value="2"/>
</dbReference>
<organism evidence="5">
    <name type="scientific">Salmonella newport</name>
    <dbReference type="NCBI Taxonomy" id="108619"/>
    <lineage>
        <taxon>Bacteria</taxon>
        <taxon>Pseudomonadati</taxon>
        <taxon>Pseudomonadota</taxon>
        <taxon>Gammaproteobacteria</taxon>
        <taxon>Enterobacterales</taxon>
        <taxon>Enterobacteriaceae</taxon>
        <taxon>Salmonella</taxon>
    </lineage>
</organism>
<proteinExistence type="inferred from homology"/>
<evidence type="ECO:0000256" key="3">
    <source>
        <dbReference type="ARBA" id="ARBA00023125"/>
    </source>
</evidence>
<keyword evidence="3" id="KW-0238">DNA-binding</keyword>
<dbReference type="GO" id="GO:0003677">
    <property type="term" value="F:DNA binding"/>
    <property type="evidence" value="ECO:0007669"/>
    <property type="project" value="UniProtKB-KW"/>
</dbReference>
<name>A0A5U9KYV9_SALNE</name>
<dbReference type="GO" id="GO:0004519">
    <property type="term" value="F:endonuclease activity"/>
    <property type="evidence" value="ECO:0007669"/>
    <property type="project" value="UniProtKB-KW"/>
</dbReference>
<dbReference type="SUPFAM" id="SSF116734">
    <property type="entry name" value="DNA methylase specificity domain"/>
    <property type="match status" value="1"/>
</dbReference>
<accession>A0A5U9KYV9</accession>
<keyword evidence="2" id="KW-0680">Restriction system</keyword>
<dbReference type="InterPro" id="IPR000055">
    <property type="entry name" value="Restrct_endonuc_typeI_TRD"/>
</dbReference>
<comment type="similarity">
    <text evidence="1">Belongs to the type-I restriction system S methylase family.</text>
</comment>
<feature type="domain" description="Type I restriction modification DNA specificity" evidence="4">
    <location>
        <begin position="195"/>
        <end position="340"/>
    </location>
</feature>
<evidence type="ECO:0000256" key="2">
    <source>
        <dbReference type="ARBA" id="ARBA00022747"/>
    </source>
</evidence>
<evidence type="ECO:0000256" key="1">
    <source>
        <dbReference type="ARBA" id="ARBA00010923"/>
    </source>
</evidence>
<reference evidence="5" key="1">
    <citation type="submission" date="2018-07" db="EMBL/GenBank/DDBJ databases">
        <authorList>
            <person name="Ashton P.M."/>
            <person name="Dallman T."/>
            <person name="Nair S."/>
            <person name="De Pinna E."/>
            <person name="Peters T."/>
            <person name="Grant K."/>
        </authorList>
    </citation>
    <scope>NUCLEOTIDE SEQUENCE [LARGE SCALE GENOMIC DNA]</scope>
    <source>
        <strain evidence="5">436933</strain>
    </source>
</reference>
<protein>
    <submittedName>
        <fullName evidence="5">Restriction endonuclease</fullName>
    </submittedName>
</protein>
<sequence>MLNNKLDSVEWGEYSFKSIFNNISQGRRLKKDDQLPGDIPFVMAGVTNSGVVNYISNPVAIFPENSITIDIFGNTFYRDYAFGAGDDTGVYWSDENIYSKETMKFFAISMNKSMESKFDFGKKLRSSQSSHLKMMLPVKNGEIDIGFMDSFIAELEAERIAELETYLTVAGLKNYELTPQEQVVLDEFENHNLLWGTYNLKALFGPSTRGKRLKSSDRLSGDLPFVTAGEFSEGVSAFICNDVTVFPENTTTIDMFGSAKYRNYEYGADDHIAVVHTENLPGQAAIFITTSIHKSSYTGKFDYGRNFYAKDADNLMISLPVKNDKPDFSYMSDLISAIQKLVIKDVVRYTEKKMAAYKHVVAR</sequence>
<gene>
    <name evidence="5" type="ORF">DRY71_27660</name>
</gene>
<evidence type="ECO:0000313" key="5">
    <source>
        <dbReference type="EMBL" id="EBS2696424.1"/>
    </source>
</evidence>
<keyword evidence="5" id="KW-0540">Nuclease</keyword>
<keyword evidence="5" id="KW-0378">Hydrolase</keyword>
<keyword evidence="5" id="KW-0255">Endonuclease</keyword>
<dbReference type="InterPro" id="IPR044946">
    <property type="entry name" value="Restrct_endonuc_typeI_TRD_sf"/>
</dbReference>
<dbReference type="Proteomes" id="UP000839726">
    <property type="component" value="Unassembled WGS sequence"/>
</dbReference>
<comment type="caution">
    <text evidence="5">The sequence shown here is derived from an EMBL/GenBank/DDBJ whole genome shotgun (WGS) entry which is preliminary data.</text>
</comment>
<dbReference type="EMBL" id="AAGUYM010000076">
    <property type="protein sequence ID" value="EBS2696424.1"/>
    <property type="molecule type" value="Genomic_DNA"/>
</dbReference>
<feature type="domain" description="Type I restriction modification DNA specificity" evidence="4">
    <location>
        <begin position="9"/>
        <end position="164"/>
    </location>
</feature>
<dbReference type="GO" id="GO:0009307">
    <property type="term" value="P:DNA restriction-modification system"/>
    <property type="evidence" value="ECO:0007669"/>
    <property type="project" value="UniProtKB-KW"/>
</dbReference>